<proteinExistence type="predicted"/>
<protein>
    <submittedName>
        <fullName evidence="2">Family 16 glycosylhydrolase</fullName>
    </submittedName>
</protein>
<accession>A0A9Q2W2Q3</accession>
<organism evidence="2 3">
    <name type="scientific">Curtobacterium flaccumfaciens pv. flaccumfaciens</name>
    <dbReference type="NCBI Taxonomy" id="138532"/>
    <lineage>
        <taxon>Bacteria</taxon>
        <taxon>Bacillati</taxon>
        <taxon>Actinomycetota</taxon>
        <taxon>Actinomycetes</taxon>
        <taxon>Micrococcales</taxon>
        <taxon>Microbacteriaceae</taxon>
        <taxon>Curtobacterium</taxon>
    </lineage>
</organism>
<dbReference type="AlphaFoldDB" id="A0A9Q2W2Q3"/>
<gene>
    <name evidence="2" type="ORF">KK103_00390</name>
</gene>
<dbReference type="EMBL" id="JAHEWX010000001">
    <property type="protein sequence ID" value="MBT1540209.1"/>
    <property type="molecule type" value="Genomic_DNA"/>
</dbReference>
<comment type="caution">
    <text evidence="2">The sequence shown here is derived from an EMBL/GenBank/DDBJ whole genome shotgun (WGS) entry which is preliminary data.</text>
</comment>
<evidence type="ECO:0000259" key="1">
    <source>
        <dbReference type="PROSITE" id="PS51762"/>
    </source>
</evidence>
<dbReference type="InterPro" id="IPR006311">
    <property type="entry name" value="TAT_signal"/>
</dbReference>
<dbReference type="SUPFAM" id="SSF49899">
    <property type="entry name" value="Concanavalin A-like lectins/glucanases"/>
    <property type="match status" value="1"/>
</dbReference>
<dbReference type="Proteomes" id="UP000709437">
    <property type="component" value="Unassembled WGS sequence"/>
</dbReference>
<dbReference type="PROSITE" id="PS51762">
    <property type="entry name" value="GH16_2"/>
    <property type="match status" value="1"/>
</dbReference>
<dbReference type="Pfam" id="PF00722">
    <property type="entry name" value="Glyco_hydro_16"/>
    <property type="match status" value="1"/>
</dbReference>
<sequence>MTEPMQERATRRAALAVVLVGAALVAGPLGQGTAATASSAPLGDVGKFKQTFREQFSTPASAKGAFAKQYARSWQPYPDGTGGMYYSGSQISSHHGYMDVKLDGKHGAAGTFGTPTGAWGHKGGKFIVRAKATGGAGNGAAFMLWPSSDRWADGEIDYPEANFDQQPMLHHHSMIAGQEANAVSVGTGVSWRSWHTYSIEWIPGKSVRYRLDGKVIKTVTSHVPKTAHRYMFQVGDWGDAGHLYIDWVSTYTYKG</sequence>
<reference evidence="2" key="1">
    <citation type="submission" date="2021-05" db="EMBL/GenBank/DDBJ databases">
        <title>Whole genome sequence of Curtobacterium flaccumfaciens pv. flaccumfaciens strain CFBP 3417.</title>
        <authorList>
            <person name="Osdaghi E."/>
            <person name="Taghouti G."/>
            <person name="Portier P."/>
            <person name="Fazliarab A."/>
            <person name="Taghavi S.M."/>
            <person name="Briand M."/>
            <person name="Le-Saux M."/>
            <person name="Jacques M.-A."/>
        </authorList>
    </citation>
    <scope>NUCLEOTIDE SEQUENCE</scope>
    <source>
        <strain evidence="2">CFBP 3417</strain>
    </source>
</reference>
<dbReference type="GO" id="GO:0005975">
    <property type="term" value="P:carbohydrate metabolic process"/>
    <property type="evidence" value="ECO:0007669"/>
    <property type="project" value="InterPro"/>
</dbReference>
<feature type="domain" description="GH16" evidence="1">
    <location>
        <begin position="35"/>
        <end position="255"/>
    </location>
</feature>
<dbReference type="GO" id="GO:0004553">
    <property type="term" value="F:hydrolase activity, hydrolyzing O-glycosyl compounds"/>
    <property type="evidence" value="ECO:0007669"/>
    <property type="project" value="InterPro"/>
</dbReference>
<dbReference type="InterPro" id="IPR013320">
    <property type="entry name" value="ConA-like_dom_sf"/>
</dbReference>
<evidence type="ECO:0000313" key="3">
    <source>
        <dbReference type="Proteomes" id="UP000709437"/>
    </source>
</evidence>
<dbReference type="InterPro" id="IPR000757">
    <property type="entry name" value="Beta-glucanase-like"/>
</dbReference>
<dbReference type="PROSITE" id="PS51318">
    <property type="entry name" value="TAT"/>
    <property type="match status" value="1"/>
</dbReference>
<dbReference type="RefSeq" id="WP_214561937.1">
    <property type="nucleotide sequence ID" value="NZ_JAHEWX010000001.1"/>
</dbReference>
<dbReference type="Gene3D" id="2.60.120.200">
    <property type="match status" value="1"/>
</dbReference>
<evidence type="ECO:0000313" key="2">
    <source>
        <dbReference type="EMBL" id="MBT1540209.1"/>
    </source>
</evidence>
<name>A0A9Q2W2Q3_9MICO</name>